<gene>
    <name evidence="2" type="ORF">GWI33_021802</name>
</gene>
<feature type="compositionally biased region" description="Polar residues" evidence="1">
    <location>
        <begin position="39"/>
        <end position="53"/>
    </location>
</feature>
<evidence type="ECO:0000313" key="2">
    <source>
        <dbReference type="EMBL" id="KAF7284610.1"/>
    </source>
</evidence>
<proteinExistence type="predicted"/>
<name>A0A834MLI6_RHYFE</name>
<keyword evidence="3" id="KW-1185">Reference proteome</keyword>
<dbReference type="Proteomes" id="UP000625711">
    <property type="component" value="Unassembled WGS sequence"/>
</dbReference>
<comment type="caution">
    <text evidence="2">The sequence shown here is derived from an EMBL/GenBank/DDBJ whole genome shotgun (WGS) entry which is preliminary data.</text>
</comment>
<reference evidence="2" key="1">
    <citation type="submission" date="2020-08" db="EMBL/GenBank/DDBJ databases">
        <title>Genome sequencing and assembly of the red palm weevil Rhynchophorus ferrugineus.</title>
        <authorList>
            <person name="Dias G.B."/>
            <person name="Bergman C.M."/>
            <person name="Manee M."/>
        </authorList>
    </citation>
    <scope>NUCLEOTIDE SEQUENCE</scope>
    <source>
        <strain evidence="2">AA-2017</strain>
        <tissue evidence="2">Whole larva</tissue>
    </source>
</reference>
<dbReference type="EMBL" id="JAACXV010000073">
    <property type="protein sequence ID" value="KAF7284610.1"/>
    <property type="molecule type" value="Genomic_DNA"/>
</dbReference>
<sequence length="103" mass="11832">MKQSNICGIRQYKTLLDSSNNKLLIDLYFSDNNQALVKYNPNPQAERPNNFQRNYIPPTRLNNISPPRPPTFAKDPLIPEPDYSPPGSLKKKSVLRPNSNYIM</sequence>
<accession>A0A834MLI6</accession>
<organism evidence="2 3">
    <name type="scientific">Rhynchophorus ferrugineus</name>
    <name type="common">Red palm weevil</name>
    <name type="synonym">Curculio ferrugineus</name>
    <dbReference type="NCBI Taxonomy" id="354439"/>
    <lineage>
        <taxon>Eukaryota</taxon>
        <taxon>Metazoa</taxon>
        <taxon>Ecdysozoa</taxon>
        <taxon>Arthropoda</taxon>
        <taxon>Hexapoda</taxon>
        <taxon>Insecta</taxon>
        <taxon>Pterygota</taxon>
        <taxon>Neoptera</taxon>
        <taxon>Endopterygota</taxon>
        <taxon>Coleoptera</taxon>
        <taxon>Polyphaga</taxon>
        <taxon>Cucujiformia</taxon>
        <taxon>Curculionidae</taxon>
        <taxon>Dryophthorinae</taxon>
        <taxon>Rhynchophorus</taxon>
    </lineage>
</organism>
<dbReference type="AlphaFoldDB" id="A0A834MLI6"/>
<evidence type="ECO:0000256" key="1">
    <source>
        <dbReference type="SAM" id="MobiDB-lite"/>
    </source>
</evidence>
<evidence type="ECO:0000313" key="3">
    <source>
        <dbReference type="Proteomes" id="UP000625711"/>
    </source>
</evidence>
<feature type="region of interest" description="Disordered" evidence="1">
    <location>
        <begin position="39"/>
        <end position="103"/>
    </location>
</feature>
<protein>
    <submittedName>
        <fullName evidence="2">Uncharacterized protein</fullName>
    </submittedName>
</protein>